<comment type="cofactor">
    <cofactor evidence="1">
        <name>FAD</name>
        <dbReference type="ChEBI" id="CHEBI:57692"/>
    </cofactor>
</comment>
<evidence type="ECO:0000256" key="3">
    <source>
        <dbReference type="ARBA" id="ARBA00022827"/>
    </source>
</evidence>
<organism evidence="6 7">
    <name type="scientific">Zophobihabitans entericus</name>
    <dbReference type="NCBI Taxonomy" id="1635327"/>
    <lineage>
        <taxon>Bacteria</taxon>
        <taxon>Pseudomonadati</taxon>
        <taxon>Pseudomonadota</taxon>
        <taxon>Gammaproteobacteria</taxon>
        <taxon>Orbales</taxon>
        <taxon>Orbaceae</taxon>
        <taxon>Zophobihabitans</taxon>
    </lineage>
</organism>
<feature type="domain" description="Flavodoxin-like fold" evidence="5">
    <location>
        <begin position="3"/>
        <end position="188"/>
    </location>
</feature>
<keyword evidence="7" id="KW-1185">Reference proteome</keyword>
<dbReference type="FunCoup" id="A0A6G9IAP9">
    <property type="interactions" value="5"/>
</dbReference>
<dbReference type="InterPro" id="IPR052397">
    <property type="entry name" value="NADPH-QR_MdaB"/>
</dbReference>
<dbReference type="RefSeq" id="WP_166915142.1">
    <property type="nucleotide sequence ID" value="NZ_CP050253.1"/>
</dbReference>
<dbReference type="InterPro" id="IPR003680">
    <property type="entry name" value="Flavodoxin_fold"/>
</dbReference>
<evidence type="ECO:0000259" key="5">
    <source>
        <dbReference type="Pfam" id="PF02525"/>
    </source>
</evidence>
<dbReference type="EMBL" id="CP050253">
    <property type="protein sequence ID" value="QIQ20899.1"/>
    <property type="molecule type" value="Genomic_DNA"/>
</dbReference>
<dbReference type="Pfam" id="PF02525">
    <property type="entry name" value="Flavodoxin_2"/>
    <property type="match status" value="1"/>
</dbReference>
<evidence type="ECO:0000256" key="4">
    <source>
        <dbReference type="ARBA" id="ARBA00037981"/>
    </source>
</evidence>
<protein>
    <submittedName>
        <fullName evidence="6">NAD(P)H-dependent oxidoreductase</fullName>
    </submittedName>
</protein>
<accession>A0A6G9IAP9</accession>
<name>A0A6G9IAP9_9GAMM</name>
<comment type="similarity">
    <text evidence="4">Belongs to the oxidoreductase MdaB family.</text>
</comment>
<reference evidence="6 7" key="1">
    <citation type="submission" date="2020-03" db="EMBL/GenBank/DDBJ databases">
        <title>Complete genome sequence of Orbus sp. IPMB12 (BCRC 80908).</title>
        <authorList>
            <person name="Lo W.-S."/>
            <person name="Chang T.-H."/>
            <person name="Kuo C.-H."/>
        </authorList>
    </citation>
    <scope>NUCLEOTIDE SEQUENCE [LARGE SCALE GENOMIC DNA]</scope>
    <source>
        <strain evidence="6 7">IPMB12</strain>
    </source>
</reference>
<dbReference type="SUPFAM" id="SSF52218">
    <property type="entry name" value="Flavoproteins"/>
    <property type="match status" value="1"/>
</dbReference>
<evidence type="ECO:0000313" key="7">
    <source>
        <dbReference type="Proteomes" id="UP000501168"/>
    </source>
</evidence>
<dbReference type="InParanoid" id="A0A6G9IAP9"/>
<evidence type="ECO:0000256" key="1">
    <source>
        <dbReference type="ARBA" id="ARBA00001974"/>
    </source>
</evidence>
<evidence type="ECO:0000256" key="2">
    <source>
        <dbReference type="ARBA" id="ARBA00022630"/>
    </source>
</evidence>
<dbReference type="PANTHER" id="PTHR46305:SF3">
    <property type="entry name" value="NADPH:QUINONE OXIDOREDUCTASE MDAB"/>
    <property type="match status" value="1"/>
</dbReference>
<evidence type="ECO:0000313" key="6">
    <source>
        <dbReference type="EMBL" id="QIQ20899.1"/>
    </source>
</evidence>
<dbReference type="InterPro" id="IPR029039">
    <property type="entry name" value="Flavoprotein-like_sf"/>
</dbReference>
<dbReference type="Gene3D" id="3.40.50.360">
    <property type="match status" value="1"/>
</dbReference>
<dbReference type="AlphaFoldDB" id="A0A6G9IAP9"/>
<keyword evidence="3" id="KW-0274">FAD</keyword>
<gene>
    <name evidence="6" type="ORF">IPMB12_03900</name>
</gene>
<keyword evidence="2" id="KW-0285">Flavoprotein</keyword>
<dbReference type="PANTHER" id="PTHR46305">
    <property type="match status" value="1"/>
</dbReference>
<dbReference type="KEGG" id="orb:IPMB12_03900"/>
<sequence>MSNILIVNAAKSFAHSEGALNNFLSSVAQETLSELGHEVKRTDVDKGYDLEEEVGKFLWADTIIYQMPAWWMDMPWILKKYVDDVFTFGHGRMYNNDGRTRSDLSKKYGSGGMLQGRTYMLSVTWNAPLEAFVEANQFFEGKGVDSVYFPFHKANEFIGLKRLPTFMCNDVIKEPHVEQDAARYKAHLKSVFTTK</sequence>
<proteinExistence type="inferred from homology"/>
<dbReference type="Proteomes" id="UP000501168">
    <property type="component" value="Chromosome"/>
</dbReference>